<dbReference type="RefSeq" id="WP_095415849.1">
    <property type="nucleotide sequence ID" value="NZ_CP018477.1"/>
</dbReference>
<accession>A0A286RJ08</accession>
<gene>
    <name evidence="2" type="ORF">THTE_3347</name>
</gene>
<evidence type="ECO:0000259" key="1">
    <source>
        <dbReference type="Pfam" id="PF04734"/>
    </source>
</evidence>
<dbReference type="AlphaFoldDB" id="A0A286RJ08"/>
<dbReference type="EMBL" id="CP018477">
    <property type="protein sequence ID" value="ASV75949.1"/>
    <property type="molecule type" value="Genomic_DNA"/>
</dbReference>
<reference evidence="2 3" key="1">
    <citation type="journal article" name="Front. Microbiol.">
        <title>Sugar Metabolism of the First Thermophilic Planctomycete Thermogutta terrifontis: Comparative Genomic and Transcriptomic Approaches.</title>
        <authorList>
            <person name="Elcheninov A.G."/>
            <person name="Menzel P."/>
            <person name="Gudbergsdottir S.R."/>
            <person name="Slesarev A.I."/>
            <person name="Kadnikov V.V."/>
            <person name="Krogh A."/>
            <person name="Bonch-Osmolovskaya E.A."/>
            <person name="Peng X."/>
            <person name="Kublanov I.V."/>
        </authorList>
    </citation>
    <scope>NUCLEOTIDE SEQUENCE [LARGE SCALE GENOMIC DNA]</scope>
    <source>
        <strain evidence="2 3">R1</strain>
    </source>
</reference>
<feature type="domain" description="Neutral/alkaline non-lysosomal ceramidase N-terminal" evidence="1">
    <location>
        <begin position="47"/>
        <end position="245"/>
    </location>
</feature>
<dbReference type="Proteomes" id="UP000215086">
    <property type="component" value="Chromosome"/>
</dbReference>
<dbReference type="Pfam" id="PF04734">
    <property type="entry name" value="Ceramidase_alk"/>
    <property type="match status" value="1"/>
</dbReference>
<evidence type="ECO:0000313" key="2">
    <source>
        <dbReference type="EMBL" id="ASV75949.1"/>
    </source>
</evidence>
<dbReference type="KEGG" id="ttf:THTE_3347"/>
<organism evidence="2 3">
    <name type="scientific">Thermogutta terrifontis</name>
    <dbReference type="NCBI Taxonomy" id="1331910"/>
    <lineage>
        <taxon>Bacteria</taxon>
        <taxon>Pseudomonadati</taxon>
        <taxon>Planctomycetota</taxon>
        <taxon>Planctomycetia</taxon>
        <taxon>Pirellulales</taxon>
        <taxon>Thermoguttaceae</taxon>
        <taxon>Thermogutta</taxon>
    </lineage>
</organism>
<dbReference type="OrthoDB" id="337762at2"/>
<dbReference type="InterPro" id="IPR031329">
    <property type="entry name" value="NEUT/ALK_ceramidase_N"/>
</dbReference>
<keyword evidence="3" id="KW-1185">Reference proteome</keyword>
<proteinExistence type="predicted"/>
<sequence length="480" mass="52643">MNRSDNRCAKNDIARRSFLAALGGGVAWACLPKVGWSKKLADTDLSVGEGVADITPPKGIELAGFHYPPGKERRSAGVREPSSVRALVLEVHGLRAAVVSLELLAIGRAASERIRRTISQTTGLRPEHVKLCATHTHSMPSLQPLRQWGSVSPDYLALVEERTVAAVRQALGDLAPARLKLGRATVVGGNFNRTAPTWKTEDAFGDQATEEERWLDRHLHALLFERQGRKNVLWYHFSAHPVCFADELTGPDWPAMVAHQAEARWGLSPGYLQGHIGDVNPGDGNPWRGDASKTSTAVWAGLEAAVNSAQPVSVDRLEIIGGSCALPLDVDRWAAWVDEYRRDPEACKSGVWVDAPFAAEWFEANKDRDPQTVPRELHTEIACWRLGPLSLLFHGSELYSYYGLWLRKHSPTEHTLVVGYADDFVGYLTDPRAHAAKEYAAVVVPKILDLPPFQPNAAQVLVKALIDLARMGKKTPAAQG</sequence>
<name>A0A286RJ08_9BACT</name>
<evidence type="ECO:0000313" key="3">
    <source>
        <dbReference type="Proteomes" id="UP000215086"/>
    </source>
</evidence>
<protein>
    <submittedName>
        <fullName evidence="2">Alkaline ceramidase domain protein</fullName>
    </submittedName>
</protein>